<name>G0TU89_TRYVY</name>
<dbReference type="SMART" id="SM00239">
    <property type="entry name" value="C2"/>
    <property type="match status" value="1"/>
</dbReference>
<dbReference type="GO" id="GO:0003682">
    <property type="term" value="F:chromatin binding"/>
    <property type="evidence" value="ECO:0007669"/>
    <property type="project" value="TreeGrafter"/>
</dbReference>
<dbReference type="AlphaFoldDB" id="G0TU89"/>
<proteinExistence type="predicted"/>
<dbReference type="InterPro" id="IPR000008">
    <property type="entry name" value="C2_dom"/>
</dbReference>
<gene>
    <name evidence="4" type="ORF">TVY486_0401890</name>
</gene>
<evidence type="ECO:0000259" key="3">
    <source>
        <dbReference type="PROSITE" id="PS50004"/>
    </source>
</evidence>
<protein>
    <recommendedName>
        <fullName evidence="3">C2 domain-containing protein</fullName>
    </recommendedName>
</protein>
<dbReference type="Pfam" id="PF00168">
    <property type="entry name" value="C2"/>
    <property type="match status" value="1"/>
</dbReference>
<feature type="region of interest" description="Disordered" evidence="2">
    <location>
        <begin position="614"/>
        <end position="655"/>
    </location>
</feature>
<feature type="domain" description="C2" evidence="3">
    <location>
        <begin position="717"/>
        <end position="836"/>
    </location>
</feature>
<dbReference type="GO" id="GO:0007076">
    <property type="term" value="P:mitotic chromosome condensation"/>
    <property type="evidence" value="ECO:0007669"/>
    <property type="project" value="TreeGrafter"/>
</dbReference>
<organism evidence="4">
    <name type="scientific">Trypanosoma vivax (strain Y486)</name>
    <dbReference type="NCBI Taxonomy" id="1055687"/>
    <lineage>
        <taxon>Eukaryota</taxon>
        <taxon>Discoba</taxon>
        <taxon>Euglenozoa</taxon>
        <taxon>Kinetoplastea</taxon>
        <taxon>Metakinetoplastina</taxon>
        <taxon>Trypanosomatida</taxon>
        <taxon>Trypanosomatidae</taxon>
        <taxon>Trypanosoma</taxon>
        <taxon>Duttonella</taxon>
    </lineage>
</organism>
<dbReference type="PANTHER" id="PTHR43941">
    <property type="entry name" value="STRUCTURAL MAINTENANCE OF CHROMOSOMES PROTEIN 2"/>
    <property type="match status" value="1"/>
</dbReference>
<dbReference type="GO" id="GO:0000793">
    <property type="term" value="C:condensed chromosome"/>
    <property type="evidence" value="ECO:0007669"/>
    <property type="project" value="TreeGrafter"/>
</dbReference>
<sequence>MQSGGVYDPDSLDNAQRVDELTELCNALKEQLATKELNEYEQEVRLRDLRLQLKELSSVEEKLVLANRNARVLEEENNSLIVKLKMGENTESGTSPVRVEALKLIEENNSLRAEIQELRSVVSKAQQKEFQLDQKFQSLYEQQERVESQIYALKKRNSELEEKLREEEHQWSVAKESWESERARSLQDYEELLASVKRFDGSTQQRDIFDGKDRLNDHSLQQALLKEDVAELEEKLRLTEERFRAKEREWWQVEANLRNEINALKDGKDCGEIDVYRAIQDQLDSFKQEVTTYVERKPACSFNKKSPFIDGSQVEDWDERVSELEAEIRLKEQQIDCLKAANNSSTNKNTVLTRENEQLQKEIDRLHFRNSCIEENASELEVRVKELEVLVASAEKKSLPSNRNTIVNETNVGECMDAEIKALHNENERLRTSLNHCNQQISALKAANEEHANANETLRSEHQSEVSKLILQNESLQQRLLQRSSRGEHGADSAYGNIDASCRENETRTRARCANDSNIFDRLLKNKMDSVEDLMRVLESAWSEEEGMRKQLKYLARRGQGGLSLLGNDPRLNEEILSHLRRLEHDERLQNNLMHPLRGRQSDGQEAEILRRLHDGIDGHKQPDTPREGGIDGRTKGSAESVAKPHNLTDGKEQKLQELNDQLRALRESNDGLWRQLVTLRDNGREAHGRNSGKKKSISPRRSARPRSVEPLAYCQPATQVAEEKRRNPVAVGAHLAVTVVELSDISRNGRSVTTPGYVVVKVKSMKEKYKTSVKQLAPTVRFNETFFFYLAQPDEDVITLHVFYKPKGSSREYHIGDASFTMATLYRGIPRRRIAVVAQNPGTRDARKAAQVEVVLQSDDFGVLTTPSTAEIEDENLRFKELLRRVEVSVPENLHCVDVLMAMNNS</sequence>
<dbReference type="VEuPathDB" id="TriTrypDB:TvY486_0401890"/>
<dbReference type="CDD" id="cd00030">
    <property type="entry name" value="C2"/>
    <property type="match status" value="1"/>
</dbReference>
<feature type="compositionally biased region" description="Basic and acidic residues" evidence="2">
    <location>
        <begin position="614"/>
        <end position="637"/>
    </location>
</feature>
<evidence type="ECO:0000313" key="4">
    <source>
        <dbReference type="EMBL" id="CCC47523.1"/>
    </source>
</evidence>
<accession>G0TU89</accession>
<dbReference type="SUPFAM" id="SSF49562">
    <property type="entry name" value="C2 domain (Calcium/lipid-binding domain, CaLB)"/>
    <property type="match status" value="1"/>
</dbReference>
<dbReference type="EMBL" id="HE573020">
    <property type="protein sequence ID" value="CCC47523.1"/>
    <property type="molecule type" value="Genomic_DNA"/>
</dbReference>
<feature type="coiled-coil region" evidence="1">
    <location>
        <begin position="18"/>
        <end position="76"/>
    </location>
</feature>
<feature type="coiled-coil region" evidence="1">
    <location>
        <begin position="314"/>
        <end position="479"/>
    </location>
</feature>
<dbReference type="Gene3D" id="2.60.40.150">
    <property type="entry name" value="C2 domain"/>
    <property type="match status" value="1"/>
</dbReference>
<feature type="coiled-coil region" evidence="1">
    <location>
        <begin position="101"/>
        <end position="170"/>
    </location>
</feature>
<dbReference type="OMA" id="WAARYES"/>
<reference evidence="4" key="1">
    <citation type="journal article" date="2012" name="Proc. Natl. Acad. Sci. U.S.A.">
        <title>Antigenic diversity is generated by distinct evolutionary mechanisms in African trypanosome species.</title>
        <authorList>
            <person name="Jackson A.P."/>
            <person name="Berry A."/>
            <person name="Aslett M."/>
            <person name="Allison H.C."/>
            <person name="Burton P."/>
            <person name="Vavrova-Anderson J."/>
            <person name="Brown R."/>
            <person name="Browne H."/>
            <person name="Corton N."/>
            <person name="Hauser H."/>
            <person name="Gamble J."/>
            <person name="Gilderthorp R."/>
            <person name="Marcello L."/>
            <person name="McQuillan J."/>
            <person name="Otto T.D."/>
            <person name="Quail M.A."/>
            <person name="Sanders M.J."/>
            <person name="van Tonder A."/>
            <person name="Ginger M.L."/>
            <person name="Field M.C."/>
            <person name="Barry J.D."/>
            <person name="Hertz-Fowler C."/>
            <person name="Berriman M."/>
        </authorList>
    </citation>
    <scope>NUCLEOTIDE SEQUENCE</scope>
    <source>
        <strain evidence="4">Y486</strain>
    </source>
</reference>
<dbReference type="PROSITE" id="PS50004">
    <property type="entry name" value="C2"/>
    <property type="match status" value="1"/>
</dbReference>
<dbReference type="GO" id="GO:0000796">
    <property type="term" value="C:condensin complex"/>
    <property type="evidence" value="ECO:0007669"/>
    <property type="project" value="TreeGrafter"/>
</dbReference>
<evidence type="ECO:0000256" key="2">
    <source>
        <dbReference type="SAM" id="MobiDB-lite"/>
    </source>
</evidence>
<dbReference type="InterPro" id="IPR035892">
    <property type="entry name" value="C2_domain_sf"/>
</dbReference>
<dbReference type="GO" id="GO:0000785">
    <property type="term" value="C:chromatin"/>
    <property type="evidence" value="ECO:0007669"/>
    <property type="project" value="TreeGrafter"/>
</dbReference>
<feature type="region of interest" description="Disordered" evidence="2">
    <location>
        <begin position="684"/>
        <end position="710"/>
    </location>
</feature>
<evidence type="ECO:0000256" key="1">
    <source>
        <dbReference type="SAM" id="Coils"/>
    </source>
</evidence>
<keyword evidence="1" id="KW-0175">Coiled coil</keyword>
<feature type="compositionally biased region" description="Basic residues" evidence="2">
    <location>
        <begin position="691"/>
        <end position="705"/>
    </location>
</feature>
<dbReference type="PANTHER" id="PTHR43941:SF1">
    <property type="entry name" value="STRUCTURAL MAINTENANCE OF CHROMOSOMES PROTEIN 2"/>
    <property type="match status" value="1"/>
</dbReference>
<feature type="coiled-coil region" evidence="1">
    <location>
        <begin position="215"/>
        <end position="249"/>
    </location>
</feature>